<dbReference type="InterPro" id="IPR005198">
    <property type="entry name" value="Glyco_hydro_76"/>
</dbReference>
<feature type="compositionally biased region" description="Low complexity" evidence="13">
    <location>
        <begin position="394"/>
        <end position="419"/>
    </location>
</feature>
<evidence type="ECO:0000256" key="1">
    <source>
        <dbReference type="ARBA" id="ARBA00001452"/>
    </source>
</evidence>
<evidence type="ECO:0000256" key="3">
    <source>
        <dbReference type="ARBA" id="ARBA00009699"/>
    </source>
</evidence>
<gene>
    <name evidence="15" type="ORF">WICMUC_004855</name>
</gene>
<dbReference type="GO" id="GO:0007117">
    <property type="term" value="P:budding cell bud growth"/>
    <property type="evidence" value="ECO:0007669"/>
    <property type="project" value="TreeGrafter"/>
</dbReference>
<evidence type="ECO:0000256" key="4">
    <source>
        <dbReference type="ARBA" id="ARBA00012350"/>
    </source>
</evidence>
<keyword evidence="8" id="KW-0325">Glycoprotein</keyword>
<evidence type="ECO:0000313" key="15">
    <source>
        <dbReference type="EMBL" id="KAH3670359.1"/>
    </source>
</evidence>
<comment type="similarity">
    <text evidence="3 12">Belongs to the glycosyl hydrolase 76 family.</text>
</comment>
<evidence type="ECO:0000256" key="9">
    <source>
        <dbReference type="ARBA" id="ARBA00023295"/>
    </source>
</evidence>
<dbReference type="Proteomes" id="UP000769528">
    <property type="component" value="Unassembled WGS sequence"/>
</dbReference>
<dbReference type="GO" id="GO:0016052">
    <property type="term" value="P:carbohydrate catabolic process"/>
    <property type="evidence" value="ECO:0007669"/>
    <property type="project" value="InterPro"/>
</dbReference>
<dbReference type="GO" id="GO:0009272">
    <property type="term" value="P:fungal-type cell wall biogenesis"/>
    <property type="evidence" value="ECO:0007669"/>
    <property type="project" value="TreeGrafter"/>
</dbReference>
<evidence type="ECO:0000256" key="12">
    <source>
        <dbReference type="PIRNR" id="PIRNR016302"/>
    </source>
</evidence>
<evidence type="ECO:0000313" key="16">
    <source>
        <dbReference type="Proteomes" id="UP000769528"/>
    </source>
</evidence>
<reference evidence="15" key="2">
    <citation type="submission" date="2021-01" db="EMBL/GenBank/DDBJ databases">
        <authorList>
            <person name="Schikora-Tamarit M.A."/>
        </authorList>
    </citation>
    <scope>NUCLEOTIDE SEQUENCE</scope>
    <source>
        <strain evidence="15">CBS6341</strain>
    </source>
</reference>
<accession>A0A9P8PF84</accession>
<protein>
    <recommendedName>
        <fullName evidence="4 12">Mannan endo-1,6-alpha-mannosidase</fullName>
        <ecNumber evidence="4 12">3.2.1.101</ecNumber>
    </recommendedName>
</protein>
<evidence type="ECO:0000256" key="11">
    <source>
        <dbReference type="ARBA" id="ARBA00054068"/>
    </source>
</evidence>
<keyword evidence="9 12" id="KW-0326">Glycosidase</keyword>
<dbReference type="InterPro" id="IPR014480">
    <property type="entry name" value="Mannan-1_6-alpha_mannosidase"/>
</dbReference>
<comment type="caution">
    <text evidence="15">The sequence shown here is derived from an EMBL/GenBank/DDBJ whole genome shotgun (WGS) entry which is preliminary data.</text>
</comment>
<keyword evidence="6 12" id="KW-0378">Hydrolase</keyword>
<keyword evidence="7" id="KW-0472">Membrane</keyword>
<dbReference type="AlphaFoldDB" id="A0A9P8PF84"/>
<dbReference type="Pfam" id="PF03663">
    <property type="entry name" value="Glyco_hydro_76"/>
    <property type="match status" value="1"/>
</dbReference>
<keyword evidence="5 14" id="KW-0732">Signal</keyword>
<evidence type="ECO:0000256" key="14">
    <source>
        <dbReference type="SAM" id="SignalP"/>
    </source>
</evidence>
<reference evidence="15" key="1">
    <citation type="journal article" date="2021" name="Open Biol.">
        <title>Shared evolutionary footprints suggest mitochondrial oxidative damage underlies multiple complex I losses in fungi.</title>
        <authorList>
            <person name="Schikora-Tamarit M.A."/>
            <person name="Marcet-Houben M."/>
            <person name="Nosek J."/>
            <person name="Gabaldon T."/>
        </authorList>
    </citation>
    <scope>NUCLEOTIDE SEQUENCE</scope>
    <source>
        <strain evidence="15">CBS6341</strain>
    </source>
</reference>
<dbReference type="PANTHER" id="PTHR12145">
    <property type="entry name" value="MANNAN ENDO-1,6-ALPHA-MANNOSIDASE DCW1"/>
    <property type="match status" value="1"/>
</dbReference>
<proteinExistence type="inferred from homology"/>
<feature type="chain" id="PRO_5040399871" description="Mannan endo-1,6-alpha-mannosidase" evidence="14">
    <location>
        <begin position="20"/>
        <end position="452"/>
    </location>
</feature>
<evidence type="ECO:0000256" key="5">
    <source>
        <dbReference type="ARBA" id="ARBA00022729"/>
    </source>
</evidence>
<evidence type="ECO:0000256" key="2">
    <source>
        <dbReference type="ARBA" id="ARBA00004308"/>
    </source>
</evidence>
<evidence type="ECO:0000256" key="8">
    <source>
        <dbReference type="ARBA" id="ARBA00023180"/>
    </source>
</evidence>
<dbReference type="PIRSF" id="PIRSF016302">
    <property type="entry name" value="Man_a_manosd"/>
    <property type="match status" value="1"/>
</dbReference>
<evidence type="ECO:0000256" key="10">
    <source>
        <dbReference type="ARBA" id="ARBA00023316"/>
    </source>
</evidence>
<dbReference type="GO" id="GO:0071555">
    <property type="term" value="P:cell wall organization"/>
    <property type="evidence" value="ECO:0007669"/>
    <property type="project" value="UniProtKB-KW"/>
</dbReference>
<comment type="catalytic activity">
    <reaction evidence="1 12">
        <text>Random hydrolysis of (1-&gt;6)-alpha-D-mannosidic linkages in unbranched (1-&gt;6)-mannans.</text>
        <dbReference type="EC" id="3.2.1.101"/>
    </reaction>
</comment>
<dbReference type="FunFam" id="1.50.10.20:FF:000006">
    <property type="entry name" value="Mannan endo-1,6-alpha-mannosidase"/>
    <property type="match status" value="1"/>
</dbReference>
<dbReference type="OrthoDB" id="4187847at2759"/>
<evidence type="ECO:0000256" key="6">
    <source>
        <dbReference type="ARBA" id="ARBA00022801"/>
    </source>
</evidence>
<feature type="region of interest" description="Disordered" evidence="13">
    <location>
        <begin position="391"/>
        <end position="419"/>
    </location>
</feature>
<dbReference type="InterPro" id="IPR008928">
    <property type="entry name" value="6-hairpin_glycosidase_sf"/>
</dbReference>
<dbReference type="PANTHER" id="PTHR12145:SF21">
    <property type="entry name" value="MANNAN ENDO-1,6-ALPHA-MANNOSIDASE DFG5"/>
    <property type="match status" value="1"/>
</dbReference>
<dbReference type="Gene3D" id="1.50.10.20">
    <property type="match status" value="1"/>
</dbReference>
<evidence type="ECO:0000256" key="7">
    <source>
        <dbReference type="ARBA" id="ARBA00023136"/>
    </source>
</evidence>
<dbReference type="EMBL" id="JAEUBF010001301">
    <property type="protein sequence ID" value="KAH3670359.1"/>
    <property type="molecule type" value="Genomic_DNA"/>
</dbReference>
<feature type="signal peptide" evidence="14">
    <location>
        <begin position="1"/>
        <end position="19"/>
    </location>
</feature>
<comment type="subcellular location">
    <subcellularLocation>
        <location evidence="2">Endomembrane system</location>
    </subcellularLocation>
</comment>
<keyword evidence="16" id="KW-1185">Reference proteome</keyword>
<organism evidence="15 16">
    <name type="scientific">Wickerhamomyces mucosus</name>
    <dbReference type="NCBI Taxonomy" id="1378264"/>
    <lineage>
        <taxon>Eukaryota</taxon>
        <taxon>Fungi</taxon>
        <taxon>Dikarya</taxon>
        <taxon>Ascomycota</taxon>
        <taxon>Saccharomycotina</taxon>
        <taxon>Saccharomycetes</taxon>
        <taxon>Phaffomycetales</taxon>
        <taxon>Wickerhamomycetaceae</taxon>
        <taxon>Wickerhamomyces</taxon>
    </lineage>
</organism>
<sequence>MQFNRLIYSVFALLQISYAIDLDITSTDSVCNAASLVIDGVLDYYLGTRYGGTVGMFQEPYYWWESGGAFGSMIDFWYFCQNDTFEDLIYEGLIAQKGSNNDYIPANQSTTEGNDDQGFWGLAVMEATERNFTNPPSDQAGWLALTQAVFNTMWARWDTQYCGGGLRWQIFTWNSGYSYKNTVSSACLFAIGARLGRYTANDTYIEVANTVFEWLEDIEFIVESNGAYSVYDGAQISSNCSEITTIEWSYNFALLLSGSAYAYNYTEESIWLERTNALVSGASIFFQNNIMYERACQGSGTCNNDERSFKAYLARSLGQTAVLVPSTYDTIYPWIEASAQAAASTCNGGSDGHTCVLNWQNSSATKEYGLGEQMSALEIFQNLLINERPAPYTDEAGGSSTGDASAGISSSSDSSTLSGEDLNITSKDKAGSGVLTAVILALLTGGTIWMVV</sequence>
<dbReference type="GO" id="GO:0008496">
    <property type="term" value="F:mannan endo-1,6-alpha-mannosidase activity"/>
    <property type="evidence" value="ECO:0007669"/>
    <property type="project" value="UniProtKB-UniRule"/>
</dbReference>
<dbReference type="SUPFAM" id="SSF48208">
    <property type="entry name" value="Six-hairpin glycosidases"/>
    <property type="match status" value="1"/>
</dbReference>
<evidence type="ECO:0000256" key="13">
    <source>
        <dbReference type="SAM" id="MobiDB-lite"/>
    </source>
</evidence>
<dbReference type="GO" id="GO:0012505">
    <property type="term" value="C:endomembrane system"/>
    <property type="evidence" value="ECO:0007669"/>
    <property type="project" value="UniProtKB-SubCell"/>
</dbReference>
<comment type="function">
    <text evidence="11">Required for normal synthesis of the cell wall.</text>
</comment>
<dbReference type="EC" id="3.2.1.101" evidence="4 12"/>
<name>A0A9P8PF84_9ASCO</name>
<keyword evidence="10" id="KW-0961">Cell wall biogenesis/degradation</keyword>